<evidence type="ECO:0000259" key="2">
    <source>
        <dbReference type="PROSITE" id="PS50263"/>
    </source>
</evidence>
<evidence type="ECO:0000313" key="4">
    <source>
        <dbReference type="Proteomes" id="UP001491552"/>
    </source>
</evidence>
<gene>
    <name evidence="3" type="ORF">WMO66_03720</name>
</gene>
<keyword evidence="4" id="KW-1185">Reference proteome</keyword>
<dbReference type="PANTHER" id="PTHR43674">
    <property type="entry name" value="NITRILASE C965.09-RELATED"/>
    <property type="match status" value="1"/>
</dbReference>
<reference evidence="3 4" key="1">
    <citation type="submission" date="2024-03" db="EMBL/GenBank/DDBJ databases">
        <title>Human intestinal bacterial collection.</title>
        <authorList>
            <person name="Pauvert C."/>
            <person name="Hitch T.C.A."/>
            <person name="Clavel T."/>
        </authorList>
    </citation>
    <scope>NUCLEOTIDE SEQUENCE [LARGE SCALE GENOMIC DNA]</scope>
    <source>
        <strain evidence="3 4">CLA-AA-H192</strain>
    </source>
</reference>
<proteinExistence type="predicted"/>
<dbReference type="Pfam" id="PF00795">
    <property type="entry name" value="CN_hydrolase"/>
    <property type="match status" value="1"/>
</dbReference>
<sequence length="245" mass="26522">MRLALASQPVRNGDVAWNVRCMEDVLRACSGRADTVVFGESVLQGFDCLRWDYARDCTVAAAWTDEPVRHLQAAARENGAAVSFGMIERAADGLYSSQVFLGADGRLIDVFRRVSVGWKDVRRTDGHYREGDGFHLFSYGGIRFATALCGDLWTPGRPEELAALGADAVLWPVWCDYPAAEWNEQVKLEYAAQASRCGCPVLYVNPFCVDPAAPDAATGGAACFSGGRIVCEAPAGESGILFVEL</sequence>
<evidence type="ECO:0000313" key="3">
    <source>
        <dbReference type="EMBL" id="MEQ2510367.1"/>
    </source>
</evidence>
<dbReference type="SUPFAM" id="SSF56317">
    <property type="entry name" value="Carbon-nitrogen hydrolase"/>
    <property type="match status" value="1"/>
</dbReference>
<dbReference type="EMBL" id="JBBMFF010000148">
    <property type="protein sequence ID" value="MEQ2510367.1"/>
    <property type="molecule type" value="Genomic_DNA"/>
</dbReference>
<dbReference type="Proteomes" id="UP001491552">
    <property type="component" value="Unassembled WGS sequence"/>
</dbReference>
<dbReference type="PROSITE" id="PS50263">
    <property type="entry name" value="CN_HYDROLASE"/>
    <property type="match status" value="1"/>
</dbReference>
<dbReference type="InterPro" id="IPR050345">
    <property type="entry name" value="Aliph_Amidase/BUP"/>
</dbReference>
<dbReference type="PANTHER" id="PTHR43674:SF16">
    <property type="entry name" value="CARBON-NITROGEN FAMILY, PUTATIVE (AFU_ORTHOLOGUE AFUA_5G02350)-RELATED"/>
    <property type="match status" value="1"/>
</dbReference>
<dbReference type="CDD" id="cd07197">
    <property type="entry name" value="nitrilase"/>
    <property type="match status" value="1"/>
</dbReference>
<dbReference type="InterPro" id="IPR036526">
    <property type="entry name" value="C-N_Hydrolase_sf"/>
</dbReference>
<accession>A0ABV1G4M7</accession>
<organism evidence="3 4">
    <name type="scientific">Faecousia intestinalis</name>
    <dbReference type="NCBI Taxonomy" id="3133167"/>
    <lineage>
        <taxon>Bacteria</taxon>
        <taxon>Bacillati</taxon>
        <taxon>Bacillota</taxon>
        <taxon>Clostridia</taxon>
        <taxon>Eubacteriales</taxon>
        <taxon>Oscillospiraceae</taxon>
        <taxon>Faecousia</taxon>
    </lineage>
</organism>
<comment type="caution">
    <text evidence="3">The sequence shown here is derived from an EMBL/GenBank/DDBJ whole genome shotgun (WGS) entry which is preliminary data.</text>
</comment>
<dbReference type="InterPro" id="IPR003010">
    <property type="entry name" value="C-N_Hydrolase"/>
</dbReference>
<evidence type="ECO:0000256" key="1">
    <source>
        <dbReference type="ARBA" id="ARBA00022801"/>
    </source>
</evidence>
<dbReference type="GO" id="GO:0016787">
    <property type="term" value="F:hydrolase activity"/>
    <property type="evidence" value="ECO:0007669"/>
    <property type="project" value="UniProtKB-KW"/>
</dbReference>
<dbReference type="RefSeq" id="WP_349135037.1">
    <property type="nucleotide sequence ID" value="NZ_JBBMFF010000148.1"/>
</dbReference>
<keyword evidence="1 3" id="KW-0378">Hydrolase</keyword>
<dbReference type="Gene3D" id="3.60.110.10">
    <property type="entry name" value="Carbon-nitrogen hydrolase"/>
    <property type="match status" value="1"/>
</dbReference>
<protein>
    <submittedName>
        <fullName evidence="3">Carbon-nitrogen hydrolase family protein</fullName>
    </submittedName>
</protein>
<name>A0ABV1G4M7_9FIRM</name>
<feature type="domain" description="CN hydrolase" evidence="2">
    <location>
        <begin position="1"/>
        <end position="245"/>
    </location>
</feature>